<comment type="caution">
    <text evidence="1">The sequence shown here is derived from an EMBL/GenBank/DDBJ whole genome shotgun (WGS) entry which is preliminary data.</text>
</comment>
<name>A0ABU8V8Q0_9NEIS</name>
<dbReference type="CDD" id="cd16441">
    <property type="entry name" value="beta_Kdo_transferase_KpsS"/>
    <property type="match status" value="1"/>
</dbReference>
<evidence type="ECO:0000313" key="2">
    <source>
        <dbReference type="Proteomes" id="UP001224516"/>
    </source>
</evidence>
<sequence>MLAAQSLLQHHRLLMLQGPMGGFFNQLADWLQANGIETRKVNFNGGDWLFHRRPGTIHYQGRMSAFSRWLRSYIQREGIDALICFGDCRRHHRVAFLVAKELGIEFYAFEEGYLRPDYITLEEGGVNAFSKLATDPERYLQHEPSKSSRPEPTYPSFKRMAISAMAYYTAGWLLQKYFPHYRHHKDFSPFRECFNWIRAGYRKKLYRFTEAALIHRITGQWQNQYFLVALQVFNDSQIRQHSPYEDVCEFIAEVIHDFSRHAHPKHKLVFKHHPMDCGHRHYGDLIKKQARAAGIFDRVHYVHDAHLPTMIQHSLGVVMINSTVGMSALFHGRPLITLGRAFYDIPGLTFQHGLSRFWNEPYVIDKSLYHKLRSYMIKHTQLNGAFFGLSHWMHHPKLMPRNQGWHTMLRFSQLTALTLLIDGGCTELMETCMEWFAVIG</sequence>
<dbReference type="InterPro" id="IPR007833">
    <property type="entry name" value="Capsule_polysaccharide_synth"/>
</dbReference>
<accession>A0ABU8V8Q0</accession>
<keyword evidence="2" id="KW-1185">Reference proteome</keyword>
<protein>
    <submittedName>
        <fullName evidence="1">Capsular biosynthesis protein</fullName>
    </submittedName>
</protein>
<organism evidence="1 2">
    <name type="scientific">Chromobacterium amazonense</name>
    <dbReference type="NCBI Taxonomy" id="1382803"/>
    <lineage>
        <taxon>Bacteria</taxon>
        <taxon>Pseudomonadati</taxon>
        <taxon>Pseudomonadota</taxon>
        <taxon>Betaproteobacteria</taxon>
        <taxon>Neisseriales</taxon>
        <taxon>Chromobacteriaceae</taxon>
        <taxon>Chromobacterium</taxon>
    </lineage>
</organism>
<dbReference type="Proteomes" id="UP001224516">
    <property type="component" value="Unassembled WGS sequence"/>
</dbReference>
<evidence type="ECO:0000313" key="1">
    <source>
        <dbReference type="EMBL" id="MEJ8676946.1"/>
    </source>
</evidence>
<proteinExistence type="predicted"/>
<reference evidence="1 2" key="1">
    <citation type="submission" date="2023-12" db="EMBL/GenBank/DDBJ databases">
        <title>Evaluation and characterization of a potential secondary metabolite violacein from indigenous Chromobacterium amazonense SAM215.</title>
        <authorList>
            <person name="Tarafdar M.R."/>
            <person name="Abedin S.M."/>
            <person name="Atiqua A."/>
            <person name="Saha A."/>
            <person name="Khan S.N."/>
        </authorList>
    </citation>
    <scope>NUCLEOTIDE SEQUENCE [LARGE SCALE GENOMIC DNA]</scope>
    <source>
        <strain evidence="1 2">SAM215</strain>
    </source>
</reference>
<dbReference type="EMBL" id="JAVFJF020000081">
    <property type="protein sequence ID" value="MEJ8676946.1"/>
    <property type="molecule type" value="Genomic_DNA"/>
</dbReference>
<gene>
    <name evidence="1" type="ORF">QCL97_019630</name>
</gene>
<dbReference type="RefSeq" id="WP_307911432.1">
    <property type="nucleotide sequence ID" value="NZ_JAVFJF020000081.1"/>
</dbReference>
<dbReference type="Pfam" id="PF05159">
    <property type="entry name" value="Capsule_synth"/>
    <property type="match status" value="1"/>
</dbReference>